<dbReference type="PROSITE" id="PS51456">
    <property type="entry name" value="MYOSIN_MOTOR"/>
    <property type="match status" value="1"/>
</dbReference>
<dbReference type="InterPro" id="IPR036961">
    <property type="entry name" value="Kinesin_motor_dom_sf"/>
</dbReference>
<dbReference type="Gene3D" id="1.10.10.820">
    <property type="match status" value="1"/>
</dbReference>
<dbReference type="Gene3D" id="1.20.58.530">
    <property type="match status" value="1"/>
</dbReference>
<keyword evidence="2 6" id="KW-0067">ATP-binding</keyword>
<dbReference type="Gene3D" id="1.20.120.720">
    <property type="entry name" value="Myosin VI head, motor domain, U50 subdomain"/>
    <property type="match status" value="1"/>
</dbReference>
<feature type="binding site" evidence="6">
    <location>
        <begin position="110"/>
        <end position="117"/>
    </location>
    <ligand>
        <name>ATP</name>
        <dbReference type="ChEBI" id="CHEBI:30616"/>
    </ligand>
</feature>
<dbReference type="GO" id="GO:0005737">
    <property type="term" value="C:cytoplasm"/>
    <property type="evidence" value="ECO:0007669"/>
    <property type="project" value="TreeGrafter"/>
</dbReference>
<organism evidence="8 9">
    <name type="scientific">Melipona quadrifasciata</name>
    <dbReference type="NCBI Taxonomy" id="166423"/>
    <lineage>
        <taxon>Eukaryota</taxon>
        <taxon>Metazoa</taxon>
        <taxon>Ecdysozoa</taxon>
        <taxon>Arthropoda</taxon>
        <taxon>Hexapoda</taxon>
        <taxon>Insecta</taxon>
        <taxon>Pterygota</taxon>
        <taxon>Neoptera</taxon>
        <taxon>Endopterygota</taxon>
        <taxon>Hymenoptera</taxon>
        <taxon>Apocrita</taxon>
        <taxon>Aculeata</taxon>
        <taxon>Apoidea</taxon>
        <taxon>Anthophila</taxon>
        <taxon>Apidae</taxon>
        <taxon>Melipona</taxon>
    </lineage>
</organism>
<dbReference type="Proteomes" id="UP000053105">
    <property type="component" value="Unassembled WGS sequence"/>
</dbReference>
<dbReference type="Pfam" id="PF00063">
    <property type="entry name" value="Myosin_head"/>
    <property type="match status" value="1"/>
</dbReference>
<evidence type="ECO:0000256" key="1">
    <source>
        <dbReference type="ARBA" id="ARBA00022741"/>
    </source>
</evidence>
<name>A0A0N0BK20_9HYME</name>
<dbReference type="SMART" id="SM00242">
    <property type="entry name" value="MYSc"/>
    <property type="match status" value="1"/>
</dbReference>
<dbReference type="InterPro" id="IPR027417">
    <property type="entry name" value="P-loop_NTPase"/>
</dbReference>
<dbReference type="GO" id="GO:0016459">
    <property type="term" value="C:myosin complex"/>
    <property type="evidence" value="ECO:0007669"/>
    <property type="project" value="UniProtKB-KW"/>
</dbReference>
<evidence type="ECO:0000259" key="7">
    <source>
        <dbReference type="PROSITE" id="PS51456"/>
    </source>
</evidence>
<evidence type="ECO:0000256" key="4">
    <source>
        <dbReference type="ARBA" id="ARBA00023175"/>
    </source>
</evidence>
<dbReference type="InterPro" id="IPR001609">
    <property type="entry name" value="Myosin_head_motor_dom-like"/>
</dbReference>
<comment type="similarity">
    <text evidence="6">Belongs to the TRAFAC class myosin-kinesin ATPase superfamily. Myosin family.</text>
</comment>
<dbReference type="EMBL" id="KQ435710">
    <property type="protein sequence ID" value="KOX79848.1"/>
    <property type="molecule type" value="Genomic_DNA"/>
</dbReference>
<dbReference type="PANTHER" id="PTHR13140">
    <property type="entry name" value="MYOSIN"/>
    <property type="match status" value="1"/>
</dbReference>
<dbReference type="STRING" id="166423.A0A0N0BK20"/>
<dbReference type="PANTHER" id="PTHR13140:SF289">
    <property type="entry name" value="UNCONVENTIONAL MYOSIN-XIX"/>
    <property type="match status" value="1"/>
</dbReference>
<dbReference type="OrthoDB" id="6108017at2759"/>
<dbReference type="AlphaFoldDB" id="A0A0N0BK20"/>
<dbReference type="GO" id="GO:0000146">
    <property type="term" value="F:microfilament motor activity"/>
    <property type="evidence" value="ECO:0007669"/>
    <property type="project" value="TreeGrafter"/>
</dbReference>
<keyword evidence="5 6" id="KW-0009">Actin-binding</keyword>
<proteinExistence type="inferred from homology"/>
<comment type="caution">
    <text evidence="6">Lacks conserved residue(s) required for the propagation of feature annotation.</text>
</comment>
<feature type="domain" description="Myosin motor" evidence="7">
    <location>
        <begin position="15"/>
        <end position="643"/>
    </location>
</feature>
<dbReference type="GO" id="GO:0016020">
    <property type="term" value="C:membrane"/>
    <property type="evidence" value="ECO:0007669"/>
    <property type="project" value="TreeGrafter"/>
</dbReference>
<keyword evidence="1 6" id="KW-0547">Nucleotide-binding</keyword>
<evidence type="ECO:0000313" key="9">
    <source>
        <dbReference type="Proteomes" id="UP000053105"/>
    </source>
</evidence>
<keyword evidence="3 6" id="KW-0518">Myosin</keyword>
<keyword evidence="4 6" id="KW-0505">Motor protein</keyword>
<protein>
    <recommendedName>
        <fullName evidence="7">Myosin motor domain-containing protein</fullName>
    </recommendedName>
</protein>
<reference evidence="8 9" key="1">
    <citation type="submission" date="2015-07" db="EMBL/GenBank/DDBJ databases">
        <title>The genome of Melipona quadrifasciata.</title>
        <authorList>
            <person name="Pan H."/>
            <person name="Kapheim K."/>
        </authorList>
    </citation>
    <scope>NUCLEOTIDE SEQUENCE [LARGE SCALE GENOMIC DNA]</scope>
    <source>
        <strain evidence="8">0111107301</strain>
        <tissue evidence="8">Whole body</tissue>
    </source>
</reference>
<evidence type="ECO:0000256" key="2">
    <source>
        <dbReference type="ARBA" id="ARBA00022840"/>
    </source>
</evidence>
<evidence type="ECO:0000256" key="5">
    <source>
        <dbReference type="ARBA" id="ARBA00023203"/>
    </source>
</evidence>
<dbReference type="PRINTS" id="PR00193">
    <property type="entry name" value="MYOSINHEAVY"/>
</dbReference>
<evidence type="ECO:0000256" key="6">
    <source>
        <dbReference type="PROSITE-ProRule" id="PRU00782"/>
    </source>
</evidence>
<dbReference type="SUPFAM" id="SSF52540">
    <property type="entry name" value="P-loop containing nucleoside triphosphate hydrolases"/>
    <property type="match status" value="1"/>
</dbReference>
<dbReference type="GO" id="GO:0007015">
    <property type="term" value="P:actin filament organization"/>
    <property type="evidence" value="ECO:0007669"/>
    <property type="project" value="TreeGrafter"/>
</dbReference>
<dbReference type="GO" id="GO:0005524">
    <property type="term" value="F:ATP binding"/>
    <property type="evidence" value="ECO:0007669"/>
    <property type="project" value="UniProtKB-UniRule"/>
</dbReference>
<keyword evidence="9" id="KW-1185">Reference proteome</keyword>
<evidence type="ECO:0000313" key="8">
    <source>
        <dbReference type="EMBL" id="KOX79848.1"/>
    </source>
</evidence>
<dbReference type="Gene3D" id="3.40.850.10">
    <property type="entry name" value="Kinesin motor domain"/>
    <property type="match status" value="1"/>
</dbReference>
<dbReference type="CDD" id="cd00124">
    <property type="entry name" value="MYSc"/>
    <property type="match status" value="1"/>
</dbReference>
<evidence type="ECO:0000256" key="3">
    <source>
        <dbReference type="ARBA" id="ARBA00023123"/>
    </source>
</evidence>
<sequence length="816" mass="94518">MRTAIEQSISPSEWDFINDLSALPEDKDVIIDFLLQRLQQSQIYTWVGSLLLTLNPNNEVSTSNLYNSSEFDKHVNTSEASPHIFAIAAKAHYNLIKEIGQTSQVIIISGETGTGKTFNAYKCLDFLSNINKKSVQLSQGDCAFNIMLRITDACHLISTFTTACTEKNEVSSRHGQLIKLHYKSGIISGATINSFLLERSRVTRGANNFQIFYMIFGMSSAELESFYLSKDKYYDILNITDYNKRKYFEESFQDTLKALDALDFKLHQKSDIFQVLALLIHMGNIKFKEDDEICVIDFNNNKSKEAMKNICDLSSLTEESIIELLTTILINPQSIWRKHTSYHRHLITIDACRNRLHSIIRHMYDLLFHWILNHANKTLSLKQQYSQWLGILDIFGFECFTKNGIEQLCVNYANERIQQYFIKTYVENNCNNLQEEGLVESCVVPLHTINLYKERLNIIEENLFLTLSDVCQSPIVIDTSTIIQLACKNLHDTQKKFLRVKEENFVIEHYSRPVAYSIDDLMSKNTDKVPNEISLIFSASKNKFLRSLINFGEEQYLHIVKASTTKKTMLAKLKYNMDTLIKELSKCDLHYVRCVKPNRSINNEWDRKDFQKQLACIGIFDALPLAKCKYPFRLSYQDFCCRYFRKPTEHRKLATSKYLINSSEQKVHITNKDDTVVKITLHQELTNSNTSDENDVFVASFISQNNNEISYSNIVIENEDNENIGTNEDLNKTYSENNNEYENNWMKILGVLEKDKVVAIEMDSSLLFYRNRILSRRWLAAIPIRMHTRTTCMTKSHVLPRSVLPQGLQDCLIERI</sequence>
<gene>
    <name evidence="8" type="ORF">WN51_11459</name>
</gene>
<accession>A0A0N0BK20</accession>
<dbReference type="GO" id="GO:0051015">
    <property type="term" value="F:actin filament binding"/>
    <property type="evidence" value="ECO:0007669"/>
    <property type="project" value="TreeGrafter"/>
</dbReference>